<organism evidence="2">
    <name type="scientific">Caenorhabditis remanei</name>
    <name type="common">Caenorhabditis vulgaris</name>
    <dbReference type="NCBI Taxonomy" id="31234"/>
    <lineage>
        <taxon>Eukaryota</taxon>
        <taxon>Metazoa</taxon>
        <taxon>Ecdysozoa</taxon>
        <taxon>Nematoda</taxon>
        <taxon>Chromadorea</taxon>
        <taxon>Rhabditida</taxon>
        <taxon>Rhabditina</taxon>
        <taxon>Rhabditomorpha</taxon>
        <taxon>Rhabditoidea</taxon>
        <taxon>Rhabditidae</taxon>
        <taxon>Peloderinae</taxon>
        <taxon>Caenorhabditis</taxon>
    </lineage>
</organism>
<dbReference type="InterPro" id="IPR018225">
    <property type="entry name" value="Transaldolase_AS"/>
</dbReference>
<dbReference type="UniPathway" id="UPA00115">
    <property type="reaction ID" value="UER00414"/>
</dbReference>
<protein>
    <submittedName>
        <fullName evidence="1">Uncharacterized protein</fullName>
    </submittedName>
</protein>
<proteinExistence type="predicted"/>
<name>E3MEG1_CAERE</name>
<dbReference type="GO" id="GO:0006098">
    <property type="term" value="P:pentose-phosphate shunt"/>
    <property type="evidence" value="ECO:0007669"/>
    <property type="project" value="UniProtKB-UniPathway"/>
</dbReference>
<evidence type="ECO:0000313" key="1">
    <source>
        <dbReference type="EMBL" id="EFP00415.1"/>
    </source>
</evidence>
<keyword evidence="2" id="KW-1185">Reference proteome</keyword>
<dbReference type="OrthoDB" id="10577641at2759"/>
<dbReference type="InParanoid" id="E3MEG1"/>
<sequence length="488" mass="55428">MERKIVSFSELLSDEQRFFSVGMPNSTHRSEDVIGNDCCEKQCTYFFRRIDVLLARHHYMKCFDSMKNAGVRESRFLFINSIKRIYDDSCIVTSLNFNQYACPSLISRVFGCSIHVFLNAVSNSTIHNFKSRPWYKTTSESISDAMYTLSKCVEFNSLDSLMVPPNFQSRITDNSSLRIPITQLRKRMDIKIRARNNDTLMRCTPCCILPEQIKLLKTVEDRKEAEKIYQLHLRAISQQRAIIQCLNKQSRDDDADSIVLFADAMSNKHSKLPCLVNRPKCISDADRLSVTLTTVQVALNYNFINHLKSIPSIGDVTTNPTVFDFDQLGEFMNRPPGICSNGQITLTKDREGKIFISSGGSINSSLLFGADSDQVATHLFKREFYISQFTPTIRIPEGESIRKKIASLLAAGGSLFNQKNQDSYWKTLTEFGEKSIRLVFSLVNSKPDKVALPHDLPQQDPHVTVLEYLTKNGFKAGRLPRDPTSTDS</sequence>
<dbReference type="PROSITE" id="PS01054">
    <property type="entry name" value="TRANSALDOLASE_1"/>
    <property type="match status" value="1"/>
</dbReference>
<accession>E3MEG1</accession>
<dbReference type="STRING" id="31234.E3MEG1"/>
<dbReference type="EMBL" id="DS268439">
    <property type="protein sequence ID" value="EFP00415.1"/>
    <property type="molecule type" value="Genomic_DNA"/>
</dbReference>
<dbReference type="GO" id="GO:0005975">
    <property type="term" value="P:carbohydrate metabolic process"/>
    <property type="evidence" value="ECO:0007669"/>
    <property type="project" value="InterPro"/>
</dbReference>
<reference evidence="1" key="1">
    <citation type="submission" date="2007-07" db="EMBL/GenBank/DDBJ databases">
        <title>PCAP assembly of the Caenorhabditis remanei genome.</title>
        <authorList>
            <consortium name="The Caenorhabditis remanei Sequencing Consortium"/>
            <person name="Wilson R.K."/>
        </authorList>
    </citation>
    <scope>NUCLEOTIDE SEQUENCE [LARGE SCALE GENOMIC DNA]</scope>
    <source>
        <strain evidence="1">PB4641</strain>
    </source>
</reference>
<dbReference type="eggNOG" id="ENOG502TJJ4">
    <property type="taxonomic scope" value="Eukaryota"/>
</dbReference>
<gene>
    <name evidence="1" type="ORF">CRE_21719</name>
</gene>
<dbReference type="AlphaFoldDB" id="E3MEG1"/>
<dbReference type="Proteomes" id="UP000008281">
    <property type="component" value="Unassembled WGS sequence"/>
</dbReference>
<evidence type="ECO:0000313" key="2">
    <source>
        <dbReference type="Proteomes" id="UP000008281"/>
    </source>
</evidence>
<dbReference type="HOGENOM" id="CLU_576521_0_0_1"/>